<dbReference type="eggNOG" id="COG0456">
    <property type="taxonomic scope" value="Bacteria"/>
</dbReference>
<dbReference type="PANTHER" id="PTHR10545:SF29">
    <property type="entry name" value="GH14572P-RELATED"/>
    <property type="match status" value="1"/>
</dbReference>
<dbReference type="GO" id="GO:0008080">
    <property type="term" value="F:N-acetyltransferase activity"/>
    <property type="evidence" value="ECO:0007669"/>
    <property type="project" value="TreeGrafter"/>
</dbReference>
<geneLocation type="plasmid" evidence="4 5">
    <name>pCHA6605.01</name>
</geneLocation>
<dbReference type="Proteomes" id="UP000010366">
    <property type="component" value="Plasmid pCHA6605.01"/>
</dbReference>
<proteinExistence type="predicted"/>
<accession>K9URC2</accession>
<evidence type="ECO:0000259" key="3">
    <source>
        <dbReference type="PROSITE" id="PS51186"/>
    </source>
</evidence>
<keyword evidence="4" id="KW-0614">Plasmid</keyword>
<dbReference type="InterPro" id="IPR000182">
    <property type="entry name" value="GNAT_dom"/>
</dbReference>
<keyword evidence="1 4" id="KW-0808">Transferase</keyword>
<dbReference type="AlphaFoldDB" id="K9URC2"/>
<dbReference type="InterPro" id="IPR051016">
    <property type="entry name" value="Diverse_Substrate_AcTransf"/>
</dbReference>
<evidence type="ECO:0000256" key="2">
    <source>
        <dbReference type="ARBA" id="ARBA00023315"/>
    </source>
</evidence>
<dbReference type="Pfam" id="PF00583">
    <property type="entry name" value="Acetyltransf_1"/>
    <property type="match status" value="1"/>
</dbReference>
<dbReference type="Gene3D" id="3.40.630.30">
    <property type="match status" value="1"/>
</dbReference>
<dbReference type="PANTHER" id="PTHR10545">
    <property type="entry name" value="DIAMINE N-ACETYLTRANSFERASE"/>
    <property type="match status" value="1"/>
</dbReference>
<keyword evidence="2" id="KW-0012">Acyltransferase</keyword>
<evidence type="ECO:0000256" key="1">
    <source>
        <dbReference type="ARBA" id="ARBA00022679"/>
    </source>
</evidence>
<dbReference type="EMBL" id="CP003601">
    <property type="protein sequence ID" value="AFY97011.1"/>
    <property type="molecule type" value="Genomic_DNA"/>
</dbReference>
<evidence type="ECO:0000313" key="5">
    <source>
        <dbReference type="Proteomes" id="UP000010366"/>
    </source>
</evidence>
<keyword evidence="5" id="KW-1185">Reference proteome</keyword>
<feature type="domain" description="N-acetyltransferase" evidence="3">
    <location>
        <begin position="3"/>
        <end position="149"/>
    </location>
</feature>
<reference evidence="4 5" key="1">
    <citation type="submission" date="2012-05" db="EMBL/GenBank/DDBJ databases">
        <title>Noncontiguous Finished plasmid 1 of genome of Chamaesiphon sp. PCC 6605.</title>
        <authorList>
            <consortium name="US DOE Joint Genome Institute"/>
            <person name="Gugger M."/>
            <person name="Coursin T."/>
            <person name="Rippka R."/>
            <person name="Tandeau De Marsac N."/>
            <person name="Huntemann M."/>
            <person name="Wei C.-L."/>
            <person name="Han J."/>
            <person name="Detter J.C."/>
            <person name="Han C."/>
            <person name="Tapia R."/>
            <person name="Chen A."/>
            <person name="Kyrpides N."/>
            <person name="Mavromatis K."/>
            <person name="Markowitz V."/>
            <person name="Szeto E."/>
            <person name="Ivanova N."/>
            <person name="Pagani I."/>
            <person name="Pati A."/>
            <person name="Goodwin L."/>
            <person name="Nordberg H.P."/>
            <person name="Cantor M.N."/>
            <person name="Hua S.X."/>
            <person name="Woyke T."/>
            <person name="Kerfeld C.A."/>
        </authorList>
    </citation>
    <scope>NUCLEOTIDE SEQUENCE [LARGE SCALE GENOMIC DNA]</scope>
    <source>
        <strain evidence="5">ATCC 27169 / PCC 6605</strain>
        <plasmid evidence="5">Plasmid pCHA6605.01</plasmid>
    </source>
</reference>
<gene>
    <name evidence="4" type="ORF">Cha6605_6181</name>
</gene>
<dbReference type="CDD" id="cd04301">
    <property type="entry name" value="NAT_SF"/>
    <property type="match status" value="1"/>
</dbReference>
<evidence type="ECO:0000313" key="4">
    <source>
        <dbReference type="EMBL" id="AFY97011.1"/>
    </source>
</evidence>
<dbReference type="HOGENOM" id="CLU_013985_34_9_3"/>
<dbReference type="KEGG" id="cmp:Cha6605_6181"/>
<dbReference type="PROSITE" id="PS51186">
    <property type="entry name" value="GNAT"/>
    <property type="match status" value="1"/>
</dbReference>
<dbReference type="InterPro" id="IPR016181">
    <property type="entry name" value="Acyl_CoA_acyltransferase"/>
</dbReference>
<sequence length="149" mass="17222">MTPEIKIASIEDLEILLPLVRAFHEFEDLHITEEQRKSSLTTLLANVELGGIWLIYYNRRPVGYIALCLGYSIEFGGKDAFIDEFYIRPEFRGEGLGRQTLEFIKIAAKDLDIRAIHLEVARTNTNAHKLYSRSNFEVREKYVLMSVNL</sequence>
<dbReference type="SUPFAM" id="SSF55729">
    <property type="entry name" value="Acyl-CoA N-acyltransferases (Nat)"/>
    <property type="match status" value="1"/>
</dbReference>
<dbReference type="OrthoDB" id="9805924at2"/>
<dbReference type="RefSeq" id="WP_015328896.1">
    <property type="nucleotide sequence ID" value="NC_020053.1"/>
</dbReference>
<protein>
    <submittedName>
        <fullName evidence="4">Acetyltransferase</fullName>
    </submittedName>
</protein>
<name>K9URC2_CHAP6</name>
<organism evidence="4 5">
    <name type="scientific">Chamaesiphon minutus (strain ATCC 27169 / PCC 6605)</name>
    <dbReference type="NCBI Taxonomy" id="1173020"/>
    <lineage>
        <taxon>Bacteria</taxon>
        <taxon>Bacillati</taxon>
        <taxon>Cyanobacteriota</taxon>
        <taxon>Cyanophyceae</taxon>
        <taxon>Gomontiellales</taxon>
        <taxon>Chamaesiphonaceae</taxon>
        <taxon>Chamaesiphon</taxon>
    </lineage>
</organism>